<reference evidence="2" key="1">
    <citation type="submission" date="2022-10" db="EMBL/GenBank/DDBJ databases">
        <title>Genome sequence of Actinomyces israelii ATCC 10048.</title>
        <authorList>
            <person name="Watt R.M."/>
            <person name="Tong W.M."/>
        </authorList>
    </citation>
    <scope>NUCLEOTIDE SEQUENCE</scope>
    <source>
        <strain evidence="2">ATCC 10048</strain>
    </source>
</reference>
<dbReference type="SMART" id="SM00849">
    <property type="entry name" value="Lactamase_B"/>
    <property type="match status" value="1"/>
</dbReference>
<dbReference type="InterPro" id="IPR050114">
    <property type="entry name" value="UPF0173_UPF0282_UlaG_hydrolase"/>
</dbReference>
<accession>A0ABT4IAL0</accession>
<evidence type="ECO:0000259" key="1">
    <source>
        <dbReference type="SMART" id="SM00849"/>
    </source>
</evidence>
<dbReference type="Proteomes" id="UP001072034">
    <property type="component" value="Unassembled WGS sequence"/>
</dbReference>
<comment type="caution">
    <text evidence="2">The sequence shown here is derived from an EMBL/GenBank/DDBJ whole genome shotgun (WGS) entry which is preliminary data.</text>
</comment>
<dbReference type="Pfam" id="PF13483">
    <property type="entry name" value="Lactamase_B_3"/>
    <property type="match status" value="1"/>
</dbReference>
<dbReference type="PANTHER" id="PTHR43546:SF3">
    <property type="entry name" value="UPF0173 METAL-DEPENDENT HYDROLASE MJ1163"/>
    <property type="match status" value="1"/>
</dbReference>
<sequence length="219" mass="23381">MPVSIRVTKIHHACLTIDDGRTRLLLDPGQLGRRPGLDGIDAVLITHRHSDHLDPDLVEEALRRGIPVWAPGDALDELGGLGARGDDGLHEAVTGTTLRIGTLPVQVAGNRHAEVHPTLPGPANRAYLIDGRVLVTGDEHPVPPDRLSALVTPVDAPWLRVADLIRYVRALRPKLVVGVHDGLLNADGLAVARHVIESLRNEGAARATILADGETILAP</sequence>
<organism evidence="2 3">
    <name type="scientific">Actinomyces israelii</name>
    <dbReference type="NCBI Taxonomy" id="1659"/>
    <lineage>
        <taxon>Bacteria</taxon>
        <taxon>Bacillati</taxon>
        <taxon>Actinomycetota</taxon>
        <taxon>Actinomycetes</taxon>
        <taxon>Actinomycetales</taxon>
        <taxon>Actinomycetaceae</taxon>
        <taxon>Actinomyces</taxon>
    </lineage>
</organism>
<dbReference type="InterPro" id="IPR001279">
    <property type="entry name" value="Metallo-B-lactamas"/>
</dbReference>
<dbReference type="EMBL" id="JAPTMY010000024">
    <property type="protein sequence ID" value="MCZ0858571.1"/>
    <property type="molecule type" value="Genomic_DNA"/>
</dbReference>
<dbReference type="PANTHER" id="PTHR43546">
    <property type="entry name" value="UPF0173 METAL-DEPENDENT HYDROLASE MJ1163-RELATED"/>
    <property type="match status" value="1"/>
</dbReference>
<evidence type="ECO:0000313" key="3">
    <source>
        <dbReference type="Proteomes" id="UP001072034"/>
    </source>
</evidence>
<feature type="domain" description="Metallo-beta-lactamase" evidence="1">
    <location>
        <begin position="11"/>
        <end position="180"/>
    </location>
</feature>
<protein>
    <submittedName>
        <fullName evidence="2">MBL fold metallo-hydrolase</fullName>
    </submittedName>
</protein>
<dbReference type="SUPFAM" id="SSF56281">
    <property type="entry name" value="Metallo-hydrolase/oxidoreductase"/>
    <property type="match status" value="1"/>
</dbReference>
<dbReference type="InterPro" id="IPR036866">
    <property type="entry name" value="RibonucZ/Hydroxyglut_hydro"/>
</dbReference>
<proteinExistence type="predicted"/>
<name>A0ABT4IAL0_9ACTO</name>
<gene>
    <name evidence="2" type="ORF">OHJ16_11010</name>
</gene>
<dbReference type="RefSeq" id="WP_268917937.1">
    <property type="nucleotide sequence ID" value="NZ_JAPTMY010000024.1"/>
</dbReference>
<evidence type="ECO:0000313" key="2">
    <source>
        <dbReference type="EMBL" id="MCZ0858571.1"/>
    </source>
</evidence>
<keyword evidence="3" id="KW-1185">Reference proteome</keyword>
<dbReference type="Gene3D" id="3.60.15.10">
    <property type="entry name" value="Ribonuclease Z/Hydroxyacylglutathione hydrolase-like"/>
    <property type="match status" value="1"/>
</dbReference>